<evidence type="ECO:0000256" key="8">
    <source>
        <dbReference type="ARBA" id="ARBA00022790"/>
    </source>
</evidence>
<comment type="caution">
    <text evidence="14">The sequence shown here is derived from an EMBL/GenBank/DDBJ whole genome shotgun (WGS) entry which is preliminary data.</text>
</comment>
<keyword evidence="12" id="KW-0539">Nucleus</keyword>
<dbReference type="GO" id="GO:0005737">
    <property type="term" value="C:cytoplasm"/>
    <property type="evidence" value="ECO:0007669"/>
    <property type="project" value="UniProtKB-SubCell"/>
</dbReference>
<keyword evidence="5" id="KW-0963">Cytoplasm</keyword>
<dbReference type="InterPro" id="IPR037518">
    <property type="entry name" value="MPN"/>
</dbReference>
<comment type="similarity">
    <text evidence="3">Belongs to the peptidase M67A family. CSN5 subfamily.</text>
</comment>
<evidence type="ECO:0000256" key="5">
    <source>
        <dbReference type="ARBA" id="ARBA00022490"/>
    </source>
</evidence>
<evidence type="ECO:0000256" key="3">
    <source>
        <dbReference type="ARBA" id="ARBA00006008"/>
    </source>
</evidence>
<keyword evidence="7" id="KW-0479">Metal-binding</keyword>
<dbReference type="GO" id="GO:0046872">
    <property type="term" value="F:metal ion binding"/>
    <property type="evidence" value="ECO:0007669"/>
    <property type="project" value="UniProtKB-KW"/>
</dbReference>
<keyword evidence="11" id="KW-0482">Metalloprotease</keyword>
<comment type="subcellular location">
    <subcellularLocation>
        <location evidence="2">Cytoplasm</location>
    </subcellularLocation>
    <subcellularLocation>
        <location evidence="1">Nucleus</location>
    </subcellularLocation>
</comment>
<evidence type="ECO:0000256" key="7">
    <source>
        <dbReference type="ARBA" id="ARBA00022723"/>
    </source>
</evidence>
<dbReference type="FunFam" id="3.40.140.10:FF:000203">
    <property type="entry name" value="COP9 signalosome complex subunit 5"/>
    <property type="match status" value="1"/>
</dbReference>
<dbReference type="GO" id="GO:0006508">
    <property type="term" value="P:proteolysis"/>
    <property type="evidence" value="ECO:0007669"/>
    <property type="project" value="UniProtKB-KW"/>
</dbReference>
<evidence type="ECO:0000256" key="11">
    <source>
        <dbReference type="ARBA" id="ARBA00023049"/>
    </source>
</evidence>
<dbReference type="GO" id="GO:0008237">
    <property type="term" value="F:metallopeptidase activity"/>
    <property type="evidence" value="ECO:0007669"/>
    <property type="project" value="UniProtKB-KW"/>
</dbReference>
<organism evidence="14 15">
    <name type="scientific">Geodia barretti</name>
    <name type="common">Barrett's horny sponge</name>
    <dbReference type="NCBI Taxonomy" id="519541"/>
    <lineage>
        <taxon>Eukaryota</taxon>
        <taxon>Metazoa</taxon>
        <taxon>Porifera</taxon>
        <taxon>Demospongiae</taxon>
        <taxon>Heteroscleromorpha</taxon>
        <taxon>Tetractinellida</taxon>
        <taxon>Astrophorina</taxon>
        <taxon>Geodiidae</taxon>
        <taxon>Geodia</taxon>
    </lineage>
</organism>
<dbReference type="InterPro" id="IPR000555">
    <property type="entry name" value="JAMM/MPN+_dom"/>
</dbReference>
<evidence type="ECO:0000256" key="2">
    <source>
        <dbReference type="ARBA" id="ARBA00004496"/>
    </source>
</evidence>
<protein>
    <recommendedName>
        <fullName evidence="4">COP9 signalosome complex subunit 5</fullName>
    </recommendedName>
</protein>
<evidence type="ECO:0000313" key="15">
    <source>
        <dbReference type="Proteomes" id="UP001174909"/>
    </source>
</evidence>
<dbReference type="Proteomes" id="UP001174909">
    <property type="component" value="Unassembled WGS sequence"/>
</dbReference>
<keyword evidence="15" id="KW-1185">Reference proteome</keyword>
<sequence length="126" mass="13781">MAAGSDSAVAKASFELANSIRAVPSADAVFRYDHKKQQELLVKKPWTNDPHYFKTVQISALALLKMVMHARSGGRLEVMGLMLGKIDGPNMVVMDTFALPVEGTETRVNAQAAAYEYMSTYIEAAK</sequence>
<evidence type="ECO:0000313" key="14">
    <source>
        <dbReference type="EMBL" id="CAI8047977.1"/>
    </source>
</evidence>
<gene>
    <name evidence="14" type="ORF">GBAR_LOCUS26517</name>
</gene>
<evidence type="ECO:0000256" key="6">
    <source>
        <dbReference type="ARBA" id="ARBA00022670"/>
    </source>
</evidence>
<keyword evidence="10" id="KW-0862">Zinc</keyword>
<evidence type="ECO:0000256" key="10">
    <source>
        <dbReference type="ARBA" id="ARBA00022833"/>
    </source>
</evidence>
<evidence type="ECO:0000256" key="9">
    <source>
        <dbReference type="ARBA" id="ARBA00022801"/>
    </source>
</evidence>
<dbReference type="PANTHER" id="PTHR10410">
    <property type="entry name" value="EUKARYOTIC TRANSLATION INITIATION FACTOR 3 -RELATED"/>
    <property type="match status" value="1"/>
</dbReference>
<keyword evidence="9" id="KW-0378">Hydrolase</keyword>
<reference evidence="14" key="1">
    <citation type="submission" date="2023-03" db="EMBL/GenBank/DDBJ databases">
        <authorList>
            <person name="Steffen K."/>
            <person name="Cardenas P."/>
        </authorList>
    </citation>
    <scope>NUCLEOTIDE SEQUENCE</scope>
</reference>
<evidence type="ECO:0000259" key="13">
    <source>
        <dbReference type="PROSITE" id="PS50249"/>
    </source>
</evidence>
<proteinExistence type="inferred from homology"/>
<dbReference type="Gene3D" id="3.40.140.10">
    <property type="entry name" value="Cytidine Deaminase, domain 2"/>
    <property type="match status" value="1"/>
</dbReference>
<keyword evidence="6" id="KW-0645">Protease</keyword>
<name>A0AA35TJ24_GEOBA</name>
<dbReference type="EMBL" id="CASHTH010003688">
    <property type="protein sequence ID" value="CAI8047977.1"/>
    <property type="molecule type" value="Genomic_DNA"/>
</dbReference>
<dbReference type="Pfam" id="PF01398">
    <property type="entry name" value="JAB"/>
    <property type="match status" value="1"/>
</dbReference>
<feature type="non-terminal residue" evidence="14">
    <location>
        <position position="1"/>
    </location>
</feature>
<feature type="domain" description="MPN" evidence="13">
    <location>
        <begin position="56"/>
        <end position="126"/>
    </location>
</feature>
<dbReference type="GO" id="GO:0008180">
    <property type="term" value="C:COP9 signalosome"/>
    <property type="evidence" value="ECO:0007669"/>
    <property type="project" value="UniProtKB-KW"/>
</dbReference>
<keyword evidence="8" id="KW-0736">Signalosome</keyword>
<dbReference type="InterPro" id="IPR050242">
    <property type="entry name" value="JAMM_MPN+_peptidase_M67A"/>
</dbReference>
<evidence type="ECO:0000256" key="1">
    <source>
        <dbReference type="ARBA" id="ARBA00004123"/>
    </source>
</evidence>
<evidence type="ECO:0000256" key="12">
    <source>
        <dbReference type="ARBA" id="ARBA00023242"/>
    </source>
</evidence>
<dbReference type="PROSITE" id="PS50249">
    <property type="entry name" value="MPN"/>
    <property type="match status" value="1"/>
</dbReference>
<evidence type="ECO:0000256" key="4">
    <source>
        <dbReference type="ARBA" id="ARBA00014880"/>
    </source>
</evidence>
<dbReference type="AlphaFoldDB" id="A0AA35TJ24"/>
<accession>A0AA35TJ24</accession>